<organism evidence="2 3">
    <name type="scientific">Inconstantimicrobium porci</name>
    <dbReference type="NCBI Taxonomy" id="2652291"/>
    <lineage>
        <taxon>Bacteria</taxon>
        <taxon>Bacillati</taxon>
        <taxon>Bacillota</taxon>
        <taxon>Clostridia</taxon>
        <taxon>Eubacteriales</taxon>
        <taxon>Clostridiaceae</taxon>
        <taxon>Inconstantimicrobium</taxon>
    </lineage>
</organism>
<sequence length="111" mass="12862">MMNSVAEMLEQRGNIEVGQLSKDLHISSRQLQRIFSENIGVSPKKFSSLIRYQNLWNDVLCNKNFDVMDAVVKYGFTDQAHLLNEFKKYHTITIPQAKRTALNDVAFLQDR</sequence>
<dbReference type="Gene3D" id="1.10.10.60">
    <property type="entry name" value="Homeodomain-like"/>
    <property type="match status" value="1"/>
</dbReference>
<dbReference type="Pfam" id="PF12833">
    <property type="entry name" value="HTH_18"/>
    <property type="match status" value="1"/>
</dbReference>
<dbReference type="GO" id="GO:0003700">
    <property type="term" value="F:DNA-binding transcription factor activity"/>
    <property type="evidence" value="ECO:0007669"/>
    <property type="project" value="InterPro"/>
</dbReference>
<evidence type="ECO:0000313" key="3">
    <source>
        <dbReference type="Proteomes" id="UP000460287"/>
    </source>
</evidence>
<protein>
    <submittedName>
        <fullName evidence="2">Helix-turn-helix transcriptional regulator</fullName>
    </submittedName>
</protein>
<evidence type="ECO:0000259" key="1">
    <source>
        <dbReference type="PROSITE" id="PS01124"/>
    </source>
</evidence>
<comment type="caution">
    <text evidence="2">The sequence shown here is derived from an EMBL/GenBank/DDBJ whole genome shotgun (WGS) entry which is preliminary data.</text>
</comment>
<reference evidence="2 3" key="1">
    <citation type="submission" date="2019-08" db="EMBL/GenBank/DDBJ databases">
        <title>In-depth cultivation of the pig gut microbiome towards novel bacterial diversity and tailored functional studies.</title>
        <authorList>
            <person name="Wylensek D."/>
            <person name="Hitch T.C.A."/>
            <person name="Clavel T."/>
        </authorList>
    </citation>
    <scope>NUCLEOTIDE SEQUENCE [LARGE SCALE GENOMIC DNA]</scope>
    <source>
        <strain evidence="2 3">WCA-383-APC-5B</strain>
    </source>
</reference>
<dbReference type="PROSITE" id="PS01124">
    <property type="entry name" value="HTH_ARAC_FAMILY_2"/>
    <property type="match status" value="1"/>
</dbReference>
<dbReference type="AlphaFoldDB" id="A0A7X2MYA7"/>
<dbReference type="Proteomes" id="UP000460287">
    <property type="component" value="Unassembled WGS sequence"/>
</dbReference>
<accession>A0A7X2MYA7</accession>
<dbReference type="GO" id="GO:0043565">
    <property type="term" value="F:sequence-specific DNA binding"/>
    <property type="evidence" value="ECO:0007669"/>
    <property type="project" value="InterPro"/>
</dbReference>
<feature type="domain" description="HTH araC/xylS-type" evidence="1">
    <location>
        <begin position="1"/>
        <end position="100"/>
    </location>
</feature>
<evidence type="ECO:0000313" key="2">
    <source>
        <dbReference type="EMBL" id="MSR91285.1"/>
    </source>
</evidence>
<keyword evidence="3" id="KW-1185">Reference proteome</keyword>
<dbReference type="EMBL" id="VULX01000009">
    <property type="protein sequence ID" value="MSR91285.1"/>
    <property type="molecule type" value="Genomic_DNA"/>
</dbReference>
<name>A0A7X2MYA7_9CLOT</name>
<gene>
    <name evidence="2" type="ORF">FYJ33_07630</name>
</gene>
<proteinExistence type="predicted"/>
<dbReference type="InterPro" id="IPR018060">
    <property type="entry name" value="HTH_AraC"/>
</dbReference>